<dbReference type="InterPro" id="IPR032716">
    <property type="entry name" value="ACC_epsilon"/>
</dbReference>
<organism evidence="1 2">
    <name type="scientific">Actinoallomurus vinaceus</name>
    <dbReference type="NCBI Taxonomy" id="1080074"/>
    <lineage>
        <taxon>Bacteria</taxon>
        <taxon>Bacillati</taxon>
        <taxon>Actinomycetota</taxon>
        <taxon>Actinomycetes</taxon>
        <taxon>Streptosporangiales</taxon>
        <taxon>Thermomonosporaceae</taxon>
        <taxon>Actinoallomurus</taxon>
    </lineage>
</organism>
<dbReference type="EMBL" id="BAABHK010000005">
    <property type="protein sequence ID" value="GAA4627575.1"/>
    <property type="molecule type" value="Genomic_DNA"/>
</dbReference>
<name>A0ABP8UA83_9ACTN</name>
<evidence type="ECO:0008006" key="3">
    <source>
        <dbReference type="Google" id="ProtNLM"/>
    </source>
</evidence>
<dbReference type="Pfam" id="PF13822">
    <property type="entry name" value="ACC_epsilon"/>
    <property type="match status" value="1"/>
</dbReference>
<dbReference type="RefSeq" id="WP_345432447.1">
    <property type="nucleotide sequence ID" value="NZ_BAABHK010000005.1"/>
</dbReference>
<evidence type="ECO:0000313" key="1">
    <source>
        <dbReference type="EMBL" id="GAA4627575.1"/>
    </source>
</evidence>
<accession>A0ABP8UA83</accession>
<sequence length="70" mass="7617">MSGGQRPFFSVVAGRPTPEELAALTAALLTVTRGRRAERADAARPVRWRPEVPGSACSWQRPRDDWAGVA</sequence>
<keyword evidence="2" id="KW-1185">Reference proteome</keyword>
<dbReference type="Proteomes" id="UP001501442">
    <property type="component" value="Unassembled WGS sequence"/>
</dbReference>
<comment type="caution">
    <text evidence="1">The sequence shown here is derived from an EMBL/GenBank/DDBJ whole genome shotgun (WGS) entry which is preliminary data.</text>
</comment>
<proteinExistence type="predicted"/>
<evidence type="ECO:0000313" key="2">
    <source>
        <dbReference type="Proteomes" id="UP001501442"/>
    </source>
</evidence>
<gene>
    <name evidence="1" type="ORF">GCM10023196_040320</name>
</gene>
<protein>
    <recommendedName>
        <fullName evidence="3">Acyl-CoA carboxylase subunit epsilon</fullName>
    </recommendedName>
</protein>
<reference evidence="2" key="1">
    <citation type="journal article" date="2019" name="Int. J. Syst. Evol. Microbiol.">
        <title>The Global Catalogue of Microorganisms (GCM) 10K type strain sequencing project: providing services to taxonomists for standard genome sequencing and annotation.</title>
        <authorList>
            <consortium name="The Broad Institute Genomics Platform"/>
            <consortium name="The Broad Institute Genome Sequencing Center for Infectious Disease"/>
            <person name="Wu L."/>
            <person name="Ma J."/>
        </authorList>
    </citation>
    <scope>NUCLEOTIDE SEQUENCE [LARGE SCALE GENOMIC DNA]</scope>
    <source>
        <strain evidence="2">JCM 17939</strain>
    </source>
</reference>